<dbReference type="EMBL" id="JABEQI010000015">
    <property type="protein sequence ID" value="MBB2188116.1"/>
    <property type="molecule type" value="Genomic_DNA"/>
</dbReference>
<reference evidence="2 3" key="1">
    <citation type="submission" date="2020-04" db="EMBL/GenBank/DDBJ databases">
        <title>Description of novel Gluconacetobacter.</title>
        <authorList>
            <person name="Sombolestani A."/>
        </authorList>
    </citation>
    <scope>NUCLEOTIDE SEQUENCE [LARGE SCALE GENOMIC DNA]</scope>
    <source>
        <strain evidence="2 3">LMG 1382</strain>
    </source>
</reference>
<organism evidence="2 3">
    <name type="scientific">Gluconacetobacter liquefaciens</name>
    <name type="common">Acetobacter liquefaciens</name>
    <dbReference type="NCBI Taxonomy" id="89584"/>
    <lineage>
        <taxon>Bacteria</taxon>
        <taxon>Pseudomonadati</taxon>
        <taxon>Pseudomonadota</taxon>
        <taxon>Alphaproteobacteria</taxon>
        <taxon>Acetobacterales</taxon>
        <taxon>Acetobacteraceae</taxon>
        <taxon>Gluconacetobacter</taxon>
    </lineage>
</organism>
<dbReference type="InterPro" id="IPR007372">
    <property type="entry name" value="Lipid/polyisoprenoid-bd_YceI"/>
</dbReference>
<dbReference type="InterPro" id="IPR036761">
    <property type="entry name" value="TTHA0802/YceI-like_sf"/>
</dbReference>
<dbReference type="SMART" id="SM00867">
    <property type="entry name" value="YceI"/>
    <property type="match status" value="1"/>
</dbReference>
<evidence type="ECO:0000313" key="3">
    <source>
        <dbReference type="Proteomes" id="UP000562982"/>
    </source>
</evidence>
<dbReference type="PANTHER" id="PTHR34406">
    <property type="entry name" value="PROTEIN YCEI"/>
    <property type="match status" value="1"/>
</dbReference>
<evidence type="ECO:0000259" key="1">
    <source>
        <dbReference type="SMART" id="SM00867"/>
    </source>
</evidence>
<comment type="caution">
    <text evidence="2">The sequence shown here is derived from an EMBL/GenBank/DDBJ whole genome shotgun (WGS) entry which is preliminary data.</text>
</comment>
<dbReference type="OrthoDB" id="9811006at2"/>
<dbReference type="PANTHER" id="PTHR34406:SF1">
    <property type="entry name" value="PROTEIN YCEI"/>
    <property type="match status" value="1"/>
</dbReference>
<sequence>MAMGFSGARVAVAAPQVLVLNPGNTEARLHARSALTDIDGSFAGVSGRLQYDLDRQTCHVDLTMDVGSLKVGSAVMKQIMLSGIMLDSDAHPTMRYVGECRPRIVGGEVHSQLVGTLTMRGKTHPVTFETQMRFSGNTLHQIVSNATFDQRLWGVSTLLHSVDPMVRSETVITLK</sequence>
<dbReference type="SUPFAM" id="SSF101874">
    <property type="entry name" value="YceI-like"/>
    <property type="match status" value="1"/>
</dbReference>
<dbReference type="Pfam" id="PF04264">
    <property type="entry name" value="YceI"/>
    <property type="match status" value="1"/>
</dbReference>
<proteinExistence type="predicted"/>
<evidence type="ECO:0000313" key="2">
    <source>
        <dbReference type="EMBL" id="MBB2188116.1"/>
    </source>
</evidence>
<feature type="domain" description="Lipid/polyisoprenoid-binding YceI-like" evidence="1">
    <location>
        <begin position="17"/>
        <end position="175"/>
    </location>
</feature>
<protein>
    <submittedName>
        <fullName evidence="2">YceI family protein</fullName>
    </submittedName>
</protein>
<gene>
    <name evidence="2" type="ORF">HLH32_17395</name>
</gene>
<dbReference type="Gene3D" id="2.40.128.110">
    <property type="entry name" value="Lipid/polyisoprenoid-binding, YceI-like"/>
    <property type="match status" value="1"/>
</dbReference>
<accession>A0A7W4PEP8</accession>
<dbReference type="AlphaFoldDB" id="A0A7W4PEP8"/>
<dbReference type="Proteomes" id="UP000562982">
    <property type="component" value="Unassembled WGS sequence"/>
</dbReference>
<name>A0A7W4PEP8_GLULI</name>